<proteinExistence type="predicted"/>
<reference evidence="2 3" key="1">
    <citation type="submission" date="2013-12" db="EMBL/GenBank/DDBJ databases">
        <title>Draft genome of the parsitic nematode Ancylostoma duodenale.</title>
        <authorList>
            <person name="Mitreva M."/>
        </authorList>
    </citation>
    <scope>NUCLEOTIDE SEQUENCE [LARGE SCALE GENOMIC DNA]</scope>
    <source>
        <strain evidence="2 3">Zhejiang</strain>
    </source>
</reference>
<evidence type="ECO:0000313" key="3">
    <source>
        <dbReference type="Proteomes" id="UP000054047"/>
    </source>
</evidence>
<organism evidence="2 3">
    <name type="scientific">Ancylostoma duodenale</name>
    <dbReference type="NCBI Taxonomy" id="51022"/>
    <lineage>
        <taxon>Eukaryota</taxon>
        <taxon>Metazoa</taxon>
        <taxon>Ecdysozoa</taxon>
        <taxon>Nematoda</taxon>
        <taxon>Chromadorea</taxon>
        <taxon>Rhabditida</taxon>
        <taxon>Rhabditina</taxon>
        <taxon>Rhabditomorpha</taxon>
        <taxon>Strongyloidea</taxon>
        <taxon>Ancylostomatidae</taxon>
        <taxon>Ancylostomatinae</taxon>
        <taxon>Ancylostoma</taxon>
    </lineage>
</organism>
<feature type="region of interest" description="Disordered" evidence="1">
    <location>
        <begin position="47"/>
        <end position="77"/>
    </location>
</feature>
<keyword evidence="3" id="KW-1185">Reference proteome</keyword>
<protein>
    <submittedName>
        <fullName evidence="2">Uncharacterized protein</fullName>
    </submittedName>
</protein>
<name>A0A0C2GSB0_9BILA</name>
<sequence>MSLSRATIAFFHRVYSMGESSPEPLDELDEEPRRRVIRWQSVRVVGEPNGSPVSRGLRRTGTVPSMRRPPRRGMRGSVTSLGRALSVCLFLL</sequence>
<dbReference type="EMBL" id="KN731474">
    <property type="protein sequence ID" value="KIH59916.1"/>
    <property type="molecule type" value="Genomic_DNA"/>
</dbReference>
<dbReference type="AlphaFoldDB" id="A0A0C2GSB0"/>
<evidence type="ECO:0000313" key="2">
    <source>
        <dbReference type="EMBL" id="KIH59916.1"/>
    </source>
</evidence>
<evidence type="ECO:0000256" key="1">
    <source>
        <dbReference type="SAM" id="MobiDB-lite"/>
    </source>
</evidence>
<dbReference type="Proteomes" id="UP000054047">
    <property type="component" value="Unassembled WGS sequence"/>
</dbReference>
<gene>
    <name evidence="2" type="ORF">ANCDUO_09841</name>
</gene>
<accession>A0A0C2GSB0</accession>